<organism evidence="1 2">
    <name type="scientific">Tenacibaculum skagerrakense</name>
    <dbReference type="NCBI Taxonomy" id="186571"/>
    <lineage>
        <taxon>Bacteria</taxon>
        <taxon>Pseudomonadati</taxon>
        <taxon>Bacteroidota</taxon>
        <taxon>Flavobacteriia</taxon>
        <taxon>Flavobacteriales</taxon>
        <taxon>Flavobacteriaceae</taxon>
        <taxon>Tenacibaculum</taxon>
    </lineage>
</organism>
<dbReference type="EMBL" id="SLXM01000005">
    <property type="protein sequence ID" value="TCP24762.1"/>
    <property type="molecule type" value="Genomic_DNA"/>
</dbReference>
<dbReference type="SMART" id="SM01260">
    <property type="entry name" value="LANC_like"/>
    <property type="match status" value="1"/>
</dbReference>
<accession>A0A4R2NSK8</accession>
<proteinExistence type="predicted"/>
<evidence type="ECO:0000313" key="1">
    <source>
        <dbReference type="EMBL" id="TCP24762.1"/>
    </source>
</evidence>
<comment type="caution">
    <text evidence="1">The sequence shown here is derived from an EMBL/GenBank/DDBJ whole genome shotgun (WGS) entry which is preliminary data.</text>
</comment>
<name>A0A4R2NSK8_9FLAO</name>
<keyword evidence="2" id="KW-1185">Reference proteome</keyword>
<reference evidence="1 2" key="1">
    <citation type="submission" date="2019-03" db="EMBL/GenBank/DDBJ databases">
        <title>Genomic Encyclopedia of Type Strains, Phase IV (KMG-IV): sequencing the most valuable type-strain genomes for metagenomic binning, comparative biology and taxonomic classification.</title>
        <authorList>
            <person name="Goeker M."/>
        </authorList>
    </citation>
    <scope>NUCLEOTIDE SEQUENCE [LARGE SCALE GENOMIC DNA]</scope>
    <source>
        <strain evidence="1 2">DSM 14836</strain>
    </source>
</reference>
<dbReference type="SUPFAM" id="SSF158745">
    <property type="entry name" value="LanC-like"/>
    <property type="match status" value="1"/>
</dbReference>
<dbReference type="AlphaFoldDB" id="A0A4R2NSK8"/>
<gene>
    <name evidence="1" type="ORF">EV195_105193</name>
</gene>
<dbReference type="GO" id="GO:0031179">
    <property type="term" value="P:peptide modification"/>
    <property type="evidence" value="ECO:0007669"/>
    <property type="project" value="InterPro"/>
</dbReference>
<dbReference type="Proteomes" id="UP000294564">
    <property type="component" value="Unassembled WGS sequence"/>
</dbReference>
<sequence length="371" mass="43350">MQENTELNGIGISNGILGKSLFYYYNYLYTQEEKWLELTISLIEEALEMLTNEYSSISPQNDIIEAAIYLSFLVKNNVLSDEVEFIINDLEELIEEIFHSRLAEGDLDGVKGVFAPLQYYLYSQKNCKEKLHQVFQLVQEKVVESDTEAYWYFDLRSSETSYVELGFNHGVSGIVSFLMDCYVNDVEREETLTLITKGLFFLEKQQDKNRTCWFPQTTNNDFLNYHNLSYGDLGIGFTFYKAGQLFNNKYWSSIGIEILENAAKYTDEKEKYIRDANMIYGASGLYSFFDMMYRLTTNKHFESAKNYWYKNIFEKGNNDTVWAGFNTYYNGVYEFAQLGISQGILGIGLTLLSKELDIKNEYLNFLNFRKW</sequence>
<dbReference type="Pfam" id="PF05147">
    <property type="entry name" value="LANC_like"/>
    <property type="match status" value="1"/>
</dbReference>
<dbReference type="Gene3D" id="1.50.10.20">
    <property type="match status" value="1"/>
</dbReference>
<evidence type="ECO:0000313" key="2">
    <source>
        <dbReference type="Proteomes" id="UP000294564"/>
    </source>
</evidence>
<protein>
    <submittedName>
        <fullName evidence="1">Lanthionine synthetase-like protein</fullName>
    </submittedName>
</protein>
<dbReference type="InterPro" id="IPR007822">
    <property type="entry name" value="LANC-like"/>
</dbReference>